<comment type="caution">
    <text evidence="1">The sequence shown here is derived from an EMBL/GenBank/DDBJ whole genome shotgun (WGS) entry which is preliminary data.</text>
</comment>
<dbReference type="EMBL" id="VCHE01000085">
    <property type="protein sequence ID" value="KAB2572092.1"/>
    <property type="molecule type" value="Genomic_DNA"/>
</dbReference>
<organism evidence="1 2">
    <name type="scientific">Lasiodiplodia theobromae</name>
    <dbReference type="NCBI Taxonomy" id="45133"/>
    <lineage>
        <taxon>Eukaryota</taxon>
        <taxon>Fungi</taxon>
        <taxon>Dikarya</taxon>
        <taxon>Ascomycota</taxon>
        <taxon>Pezizomycotina</taxon>
        <taxon>Dothideomycetes</taxon>
        <taxon>Dothideomycetes incertae sedis</taxon>
        <taxon>Botryosphaeriales</taxon>
        <taxon>Botryosphaeriaceae</taxon>
        <taxon>Lasiodiplodia</taxon>
    </lineage>
</organism>
<dbReference type="AlphaFoldDB" id="A0A5N5D3W4"/>
<dbReference type="PANTHER" id="PTHR43712">
    <property type="entry name" value="PUTATIVE (AFU_ORTHOLOGUE AFUA_4G14580)-RELATED"/>
    <property type="match status" value="1"/>
</dbReference>
<gene>
    <name evidence="1" type="primary">tpcD</name>
    <name evidence="1" type="ORF">DBV05_g9232</name>
</gene>
<protein>
    <submittedName>
        <fullName evidence="1">Trypacidin cluster transcriptional coactivator tpcD</fullName>
    </submittedName>
</protein>
<name>A0A5N5D3W4_9PEZI</name>
<reference evidence="1 2" key="1">
    <citation type="journal article" date="2019" name="Sci. Rep.">
        <title>A multi-omics analysis of the grapevine pathogen Lasiodiplodia theobromae reveals that temperature affects the expression of virulence- and pathogenicity-related genes.</title>
        <authorList>
            <person name="Felix C."/>
            <person name="Meneses R."/>
            <person name="Goncalves M.F.M."/>
            <person name="Tilleman L."/>
            <person name="Duarte A.S."/>
            <person name="Jorrin-Novo J.V."/>
            <person name="Van de Peer Y."/>
            <person name="Deforce D."/>
            <person name="Van Nieuwerburgh F."/>
            <person name="Esteves A.C."/>
            <person name="Alves A."/>
        </authorList>
    </citation>
    <scope>NUCLEOTIDE SEQUENCE [LARGE SCALE GENOMIC DNA]</scope>
    <source>
        <strain evidence="1 2">LA-SOL3</strain>
    </source>
</reference>
<sequence>MPAATQRFGNSHQATDSAYNLAFNTDTTFTSSCEQRKKLQRQWSAYLRYGTDQWEDGGCQVLKSFDPLRLARVSVVEVGATSTETAAALLNINSTLHLTIQVCPGKASTNGSSVFDERYLLNPRISIQQRLPGTPQTVRDASVYILHLPSALCNMASNARAAQIAAEISAHVDVLRANTSAALLVLTSHLIPDPGTIDPGVESAARRRDLSLFQLMNDCEMEMSEFTNMLNGSSDSVGRLVVVNTLRSSSGAPVALELRYRLYTG</sequence>
<accession>A0A5N5D3W4</accession>
<dbReference type="InterPro" id="IPR029063">
    <property type="entry name" value="SAM-dependent_MTases_sf"/>
</dbReference>
<dbReference type="Proteomes" id="UP000325902">
    <property type="component" value="Unassembled WGS sequence"/>
</dbReference>
<evidence type="ECO:0000313" key="2">
    <source>
        <dbReference type="Proteomes" id="UP000325902"/>
    </source>
</evidence>
<keyword evidence="2" id="KW-1185">Reference proteome</keyword>
<dbReference type="PANTHER" id="PTHR43712:SF15">
    <property type="entry name" value="MONODICTYPHENONE CLUSTER TRANSCRIPTIONAL COACTIVATOR MDPA"/>
    <property type="match status" value="1"/>
</dbReference>
<dbReference type="OrthoDB" id="2410195at2759"/>
<dbReference type="Gene3D" id="3.40.50.150">
    <property type="entry name" value="Vaccinia Virus protein VP39"/>
    <property type="match status" value="1"/>
</dbReference>
<evidence type="ECO:0000313" key="1">
    <source>
        <dbReference type="EMBL" id="KAB2572092.1"/>
    </source>
</evidence>
<proteinExistence type="predicted"/>